<dbReference type="SUPFAM" id="SSF46894">
    <property type="entry name" value="C-terminal effector domain of the bipartite response regulators"/>
    <property type="match status" value="1"/>
</dbReference>
<dbReference type="InterPro" id="IPR016032">
    <property type="entry name" value="Sig_transdc_resp-reg_C-effctor"/>
</dbReference>
<dbReference type="InterPro" id="IPR000253">
    <property type="entry name" value="FHA_dom"/>
</dbReference>
<keyword evidence="3" id="KW-0805">Transcription regulation</keyword>
<dbReference type="Pfam" id="PF00486">
    <property type="entry name" value="Trans_reg_C"/>
    <property type="match status" value="1"/>
</dbReference>
<keyword evidence="2" id="KW-0597">Phosphoprotein</keyword>
<dbReference type="SMART" id="SM00862">
    <property type="entry name" value="Trans_reg_C"/>
    <property type="match status" value="1"/>
</dbReference>
<evidence type="ECO:0000256" key="3">
    <source>
        <dbReference type="ARBA" id="ARBA00023015"/>
    </source>
</evidence>
<reference evidence="9 10" key="1">
    <citation type="submission" date="2024-10" db="EMBL/GenBank/DDBJ databases">
        <authorList>
            <person name="Riesco R."/>
        </authorList>
    </citation>
    <scope>NUCLEOTIDE SEQUENCE [LARGE SCALE GENOMIC DNA]</scope>
    <source>
        <strain evidence="9 10">NCIMB 15449</strain>
    </source>
</reference>
<comment type="similarity">
    <text evidence="1">Belongs to the AfsR/DnrI/RedD regulatory family.</text>
</comment>
<dbReference type="SUPFAM" id="SSF49879">
    <property type="entry name" value="SMAD/FHA domain"/>
    <property type="match status" value="1"/>
</dbReference>
<organism evidence="9 10">
    <name type="scientific">Antrihabitans spumae</name>
    <dbReference type="NCBI Taxonomy" id="3373370"/>
    <lineage>
        <taxon>Bacteria</taxon>
        <taxon>Bacillati</taxon>
        <taxon>Actinomycetota</taxon>
        <taxon>Actinomycetes</taxon>
        <taxon>Mycobacteriales</taxon>
        <taxon>Nocardiaceae</taxon>
        <taxon>Antrihabitans</taxon>
    </lineage>
</organism>
<dbReference type="SUPFAM" id="SSF48452">
    <property type="entry name" value="TPR-like"/>
    <property type="match status" value="1"/>
</dbReference>
<dbReference type="EMBL" id="JBIMSO010000055">
    <property type="protein sequence ID" value="MFH5209606.1"/>
    <property type="molecule type" value="Genomic_DNA"/>
</dbReference>
<protein>
    <submittedName>
        <fullName evidence="9">BTAD domain-containing putative transcriptional regulator</fullName>
    </submittedName>
</protein>
<evidence type="ECO:0000259" key="8">
    <source>
        <dbReference type="PROSITE" id="PS51755"/>
    </source>
</evidence>
<evidence type="ECO:0000313" key="10">
    <source>
        <dbReference type="Proteomes" id="UP001609175"/>
    </source>
</evidence>
<dbReference type="CDD" id="cd00060">
    <property type="entry name" value="FHA"/>
    <property type="match status" value="1"/>
</dbReference>
<evidence type="ECO:0000256" key="2">
    <source>
        <dbReference type="ARBA" id="ARBA00022553"/>
    </source>
</evidence>
<evidence type="ECO:0000256" key="1">
    <source>
        <dbReference type="ARBA" id="ARBA00005820"/>
    </source>
</evidence>
<dbReference type="Pfam" id="PF03704">
    <property type="entry name" value="BTAD"/>
    <property type="match status" value="1"/>
</dbReference>
<name>A0ABW7JNM1_9NOCA</name>
<dbReference type="CDD" id="cd15831">
    <property type="entry name" value="BTAD"/>
    <property type="match status" value="1"/>
</dbReference>
<dbReference type="InterPro" id="IPR005158">
    <property type="entry name" value="BTAD"/>
</dbReference>
<dbReference type="PROSITE" id="PS51755">
    <property type="entry name" value="OMPR_PHOB"/>
    <property type="match status" value="1"/>
</dbReference>
<dbReference type="Gene3D" id="2.60.200.20">
    <property type="match status" value="1"/>
</dbReference>
<dbReference type="InterPro" id="IPR008984">
    <property type="entry name" value="SMAD_FHA_dom_sf"/>
</dbReference>
<dbReference type="PANTHER" id="PTHR35807">
    <property type="entry name" value="TRANSCRIPTIONAL REGULATOR REDD-RELATED"/>
    <property type="match status" value="1"/>
</dbReference>
<dbReference type="RefSeq" id="WP_395115433.1">
    <property type="nucleotide sequence ID" value="NZ_JBIMSO010000055.1"/>
</dbReference>
<dbReference type="Pfam" id="PF00498">
    <property type="entry name" value="FHA"/>
    <property type="match status" value="1"/>
</dbReference>
<dbReference type="InterPro" id="IPR036388">
    <property type="entry name" value="WH-like_DNA-bd_sf"/>
</dbReference>
<proteinExistence type="inferred from homology"/>
<dbReference type="Gene3D" id="1.25.40.10">
    <property type="entry name" value="Tetratricopeptide repeat domain"/>
    <property type="match status" value="1"/>
</dbReference>
<dbReference type="SMART" id="SM00240">
    <property type="entry name" value="FHA"/>
    <property type="match status" value="1"/>
</dbReference>
<feature type="DNA-binding region" description="OmpR/PhoB-type" evidence="6">
    <location>
        <begin position="4"/>
        <end position="106"/>
    </location>
</feature>
<dbReference type="InterPro" id="IPR051677">
    <property type="entry name" value="AfsR-DnrI-RedD_regulator"/>
</dbReference>
<dbReference type="PANTHER" id="PTHR35807:SF1">
    <property type="entry name" value="TRANSCRIPTIONAL REGULATOR REDD"/>
    <property type="match status" value="1"/>
</dbReference>
<dbReference type="PROSITE" id="PS50006">
    <property type="entry name" value="FHA_DOMAIN"/>
    <property type="match status" value="1"/>
</dbReference>
<keyword evidence="4 6" id="KW-0238">DNA-binding</keyword>
<evidence type="ECO:0000259" key="7">
    <source>
        <dbReference type="PROSITE" id="PS50006"/>
    </source>
</evidence>
<gene>
    <name evidence="9" type="ORF">ACHIPZ_15600</name>
</gene>
<comment type="caution">
    <text evidence="9">The sequence shown here is derived from an EMBL/GenBank/DDBJ whole genome shotgun (WGS) entry which is preliminary data.</text>
</comment>
<dbReference type="InterPro" id="IPR001867">
    <property type="entry name" value="OmpR/PhoB-type_DNA-bd"/>
</dbReference>
<dbReference type="Proteomes" id="UP001609175">
    <property type="component" value="Unassembled WGS sequence"/>
</dbReference>
<evidence type="ECO:0000256" key="6">
    <source>
        <dbReference type="PROSITE-ProRule" id="PRU01091"/>
    </source>
</evidence>
<keyword evidence="5" id="KW-0804">Transcription</keyword>
<evidence type="ECO:0000256" key="5">
    <source>
        <dbReference type="ARBA" id="ARBA00023163"/>
    </source>
</evidence>
<evidence type="ECO:0000313" key="9">
    <source>
        <dbReference type="EMBL" id="MFH5209606.1"/>
    </source>
</evidence>
<sequence>MTAEPGNDTARLGFTILGPIALTIDGEPQPIGGAKPRALLAKLLINRNQVVSADALADAAWDGNPPLSFRNHLQVSIAKLRKAFQVPGIDPMRVLTTAPPGYKMVVADHECDAGRFDAYKSAGHTLAAAGRFEEASTQFTSALEQWSGPALADLRGHRFADDYATPLEDERLATQIARAEAEIACGRTTLVLTELSSLAGLHPLHEPLWGQWIIALYLSNRPSDALDACRRLRKSLDDELAVDPSPAIQELELKILRQEPLTGRPQAAPVMATTVVNSRPKTPPAQLRDPTGRIIPIGPGTLRVGRAPDNHVVIADDQVSRYHAAIVRSTAGIVIRDLFSSNGVFVGAQQVVESAVLRHGDVIQIGSSAFVFEYLEP</sequence>
<feature type="domain" description="FHA" evidence="7">
    <location>
        <begin position="302"/>
        <end position="351"/>
    </location>
</feature>
<evidence type="ECO:0000256" key="4">
    <source>
        <dbReference type="ARBA" id="ARBA00023125"/>
    </source>
</evidence>
<dbReference type="InterPro" id="IPR011990">
    <property type="entry name" value="TPR-like_helical_dom_sf"/>
</dbReference>
<dbReference type="Gene3D" id="1.10.10.10">
    <property type="entry name" value="Winged helix-like DNA-binding domain superfamily/Winged helix DNA-binding domain"/>
    <property type="match status" value="1"/>
</dbReference>
<dbReference type="SMART" id="SM01043">
    <property type="entry name" value="BTAD"/>
    <property type="match status" value="1"/>
</dbReference>
<feature type="domain" description="OmpR/PhoB-type" evidence="8">
    <location>
        <begin position="4"/>
        <end position="106"/>
    </location>
</feature>
<accession>A0ABW7JNM1</accession>